<dbReference type="Proteomes" id="UP001633002">
    <property type="component" value="Unassembled WGS sequence"/>
</dbReference>
<dbReference type="EMBL" id="JBJQOH010000007">
    <property type="protein sequence ID" value="KAL3681215.1"/>
    <property type="molecule type" value="Genomic_DNA"/>
</dbReference>
<protein>
    <submittedName>
        <fullName evidence="2">Uncharacterized protein</fullName>
    </submittedName>
</protein>
<evidence type="ECO:0000313" key="3">
    <source>
        <dbReference type="Proteomes" id="UP001633002"/>
    </source>
</evidence>
<feature type="compositionally biased region" description="Basic and acidic residues" evidence="1">
    <location>
        <begin position="1"/>
        <end position="19"/>
    </location>
</feature>
<comment type="caution">
    <text evidence="2">The sequence shown here is derived from an EMBL/GenBank/DDBJ whole genome shotgun (WGS) entry which is preliminary data.</text>
</comment>
<evidence type="ECO:0000313" key="2">
    <source>
        <dbReference type="EMBL" id="KAL3681215.1"/>
    </source>
</evidence>
<name>A0ABD3GSZ7_9MARC</name>
<accession>A0ABD3GSZ7</accession>
<sequence>MKIRENQRDQINDRADHHPAGTASNRKKNSGIVSLVVDRKQEYRCRGSSREKPNKTRRTITPHALAPSACDGRAQNRVGSKARLVPPSFLLLLRGRWGRGEERRQPRWKDGGLQNKQNPSLKHHTTLAALVSGLGNFTQKKRSAVFTEKEATVNPRPAQVSPVEKVTEKDDDLYRLEICVAPSTRSTLWR</sequence>
<evidence type="ECO:0000256" key="1">
    <source>
        <dbReference type="SAM" id="MobiDB-lite"/>
    </source>
</evidence>
<keyword evidence="3" id="KW-1185">Reference proteome</keyword>
<feature type="region of interest" description="Disordered" evidence="1">
    <location>
        <begin position="1"/>
        <end position="37"/>
    </location>
</feature>
<gene>
    <name evidence="2" type="ORF">R1sor_024171</name>
</gene>
<organism evidence="2 3">
    <name type="scientific">Riccia sorocarpa</name>
    <dbReference type="NCBI Taxonomy" id="122646"/>
    <lineage>
        <taxon>Eukaryota</taxon>
        <taxon>Viridiplantae</taxon>
        <taxon>Streptophyta</taxon>
        <taxon>Embryophyta</taxon>
        <taxon>Marchantiophyta</taxon>
        <taxon>Marchantiopsida</taxon>
        <taxon>Marchantiidae</taxon>
        <taxon>Marchantiales</taxon>
        <taxon>Ricciaceae</taxon>
        <taxon>Riccia</taxon>
    </lineage>
</organism>
<proteinExistence type="predicted"/>
<dbReference type="AlphaFoldDB" id="A0ABD3GSZ7"/>
<reference evidence="2 3" key="1">
    <citation type="submission" date="2024-09" db="EMBL/GenBank/DDBJ databases">
        <title>Chromosome-scale assembly of Riccia sorocarpa.</title>
        <authorList>
            <person name="Paukszto L."/>
        </authorList>
    </citation>
    <scope>NUCLEOTIDE SEQUENCE [LARGE SCALE GENOMIC DNA]</scope>
    <source>
        <strain evidence="2">LP-2024</strain>
        <tissue evidence="2">Aerial parts of the thallus</tissue>
    </source>
</reference>